<reference evidence="1 2" key="1">
    <citation type="submission" date="2016-10" db="EMBL/GenBank/DDBJ databases">
        <authorList>
            <person name="de Groot N.N."/>
        </authorList>
    </citation>
    <scope>NUCLEOTIDE SEQUENCE [LARGE SCALE GENOMIC DNA]</scope>
    <source>
        <strain evidence="1 2">DSM 19033</strain>
    </source>
</reference>
<accession>A0A1H4HBF0</accession>
<proteinExistence type="predicted"/>
<evidence type="ECO:0000313" key="2">
    <source>
        <dbReference type="Proteomes" id="UP000198850"/>
    </source>
</evidence>
<keyword evidence="2" id="KW-1185">Reference proteome</keyword>
<evidence type="ECO:0000313" key="1">
    <source>
        <dbReference type="EMBL" id="SEB18388.1"/>
    </source>
</evidence>
<dbReference type="RefSeq" id="WP_139298371.1">
    <property type="nucleotide sequence ID" value="NZ_FNRA01000014.1"/>
</dbReference>
<organism evidence="1 2">
    <name type="scientific">Pedobacter hartonius</name>
    <dbReference type="NCBI Taxonomy" id="425514"/>
    <lineage>
        <taxon>Bacteria</taxon>
        <taxon>Pseudomonadati</taxon>
        <taxon>Bacteroidota</taxon>
        <taxon>Sphingobacteriia</taxon>
        <taxon>Sphingobacteriales</taxon>
        <taxon>Sphingobacteriaceae</taxon>
        <taxon>Pedobacter</taxon>
    </lineage>
</organism>
<dbReference type="OrthoDB" id="771356at2"/>
<protein>
    <submittedName>
        <fullName evidence="1">Uncharacterized protein</fullName>
    </submittedName>
</protein>
<sequence length="107" mass="12693">MSFSKEKAKLEKLLMSVENVKTVDELNMEIINDSYREYAVIIKALYTKQPNIFGNLYNYDLREIKNNKKFTKESFTNKARQVNFAVYRDSIVQAIERTTEYITSYLQ</sequence>
<gene>
    <name evidence="1" type="ORF">SAMN05443550_114100</name>
</gene>
<name>A0A1H4HBF0_9SPHI</name>
<dbReference type="EMBL" id="FNRA01000014">
    <property type="protein sequence ID" value="SEB18388.1"/>
    <property type="molecule type" value="Genomic_DNA"/>
</dbReference>
<dbReference type="AlphaFoldDB" id="A0A1H4HBF0"/>
<dbReference type="Proteomes" id="UP000198850">
    <property type="component" value="Unassembled WGS sequence"/>
</dbReference>